<dbReference type="CDD" id="cd00761">
    <property type="entry name" value="Glyco_tranf_GTA_type"/>
    <property type="match status" value="1"/>
</dbReference>
<keyword evidence="2" id="KW-0328">Glycosyltransferase</keyword>
<dbReference type="Gene3D" id="3.90.550.10">
    <property type="entry name" value="Spore Coat Polysaccharide Biosynthesis Protein SpsA, Chain A"/>
    <property type="match status" value="1"/>
</dbReference>
<dbReference type="RefSeq" id="WP_304563012.1">
    <property type="nucleotide sequence ID" value="NZ_JAUQSZ010000018.1"/>
</dbReference>
<organism evidence="5 6">
    <name type="scientific">Sphingomonas immobilis</name>
    <dbReference type="NCBI Taxonomy" id="3063997"/>
    <lineage>
        <taxon>Bacteria</taxon>
        <taxon>Pseudomonadati</taxon>
        <taxon>Pseudomonadota</taxon>
        <taxon>Alphaproteobacteria</taxon>
        <taxon>Sphingomonadales</taxon>
        <taxon>Sphingomonadaceae</taxon>
        <taxon>Sphingomonas</taxon>
    </lineage>
</organism>
<dbReference type="EMBL" id="JAUQSZ010000018">
    <property type="protein sequence ID" value="MDO7844614.1"/>
    <property type="molecule type" value="Genomic_DNA"/>
</dbReference>
<protein>
    <submittedName>
        <fullName evidence="5">Glycosyltransferase family 2 protein</fullName>
    </submittedName>
</protein>
<sequence>MITMVVPTRNRAYTLRKVLPTYLAQDKVSEIILVDDDGEDDTEALLQGLAPQFPAVTCRYLRNPERRGASYGRQRGAEAAANDFVLFCDDDEYLEAGYAAKCLELMAPETVGAVSGRRVYMRDGEQPEQAVRRFGNGTRKRRYFEHFLLQIINGARFTGVIEVPFTVANILTRKALLERFPFDSHYAKGNGYREESDYQMNLYVNGYTILVTNDAHSIHMPYSEVRTGGQRIDKWRKFRWSVHYNNYFIDKYYAAYRKRSGVWYPAPLAKLMSGSYLYWRGFIRPQVYKVVTKLTDKRVD</sequence>
<evidence type="ECO:0000256" key="3">
    <source>
        <dbReference type="ARBA" id="ARBA00022679"/>
    </source>
</evidence>
<dbReference type="InterPro" id="IPR001173">
    <property type="entry name" value="Glyco_trans_2-like"/>
</dbReference>
<proteinExistence type="inferred from homology"/>
<accession>A0ABT9A450</accession>
<gene>
    <name evidence="5" type="ORF">Q5H94_19945</name>
</gene>
<reference evidence="5" key="1">
    <citation type="submission" date="2023-07" db="EMBL/GenBank/DDBJ databases">
        <authorList>
            <person name="Kim M.K."/>
        </authorList>
    </citation>
    <scope>NUCLEOTIDE SEQUENCE</scope>
    <source>
        <strain evidence="5">CA1-15</strain>
    </source>
</reference>
<keyword evidence="6" id="KW-1185">Reference proteome</keyword>
<comment type="similarity">
    <text evidence="1">Belongs to the glycosyltransferase 2 family.</text>
</comment>
<dbReference type="Proteomes" id="UP001176468">
    <property type="component" value="Unassembled WGS sequence"/>
</dbReference>
<evidence type="ECO:0000259" key="4">
    <source>
        <dbReference type="Pfam" id="PF00535"/>
    </source>
</evidence>
<dbReference type="SUPFAM" id="SSF53448">
    <property type="entry name" value="Nucleotide-diphospho-sugar transferases"/>
    <property type="match status" value="1"/>
</dbReference>
<evidence type="ECO:0000313" key="5">
    <source>
        <dbReference type="EMBL" id="MDO7844614.1"/>
    </source>
</evidence>
<evidence type="ECO:0000256" key="1">
    <source>
        <dbReference type="ARBA" id="ARBA00006739"/>
    </source>
</evidence>
<evidence type="ECO:0000313" key="6">
    <source>
        <dbReference type="Proteomes" id="UP001176468"/>
    </source>
</evidence>
<dbReference type="Pfam" id="PF00535">
    <property type="entry name" value="Glycos_transf_2"/>
    <property type="match status" value="1"/>
</dbReference>
<evidence type="ECO:0000256" key="2">
    <source>
        <dbReference type="ARBA" id="ARBA00022676"/>
    </source>
</evidence>
<dbReference type="PANTHER" id="PTHR43179">
    <property type="entry name" value="RHAMNOSYLTRANSFERASE WBBL"/>
    <property type="match status" value="1"/>
</dbReference>
<keyword evidence="3" id="KW-0808">Transferase</keyword>
<dbReference type="InterPro" id="IPR029044">
    <property type="entry name" value="Nucleotide-diphossugar_trans"/>
</dbReference>
<comment type="caution">
    <text evidence="5">The sequence shown here is derived from an EMBL/GenBank/DDBJ whole genome shotgun (WGS) entry which is preliminary data.</text>
</comment>
<feature type="domain" description="Glycosyltransferase 2-like" evidence="4">
    <location>
        <begin position="4"/>
        <end position="140"/>
    </location>
</feature>
<dbReference type="PANTHER" id="PTHR43179:SF12">
    <property type="entry name" value="GALACTOFURANOSYLTRANSFERASE GLFT2"/>
    <property type="match status" value="1"/>
</dbReference>
<name>A0ABT9A450_9SPHN</name>